<name>A0A371PBJ5_9ACTN</name>
<evidence type="ECO:0000256" key="5">
    <source>
        <dbReference type="ARBA" id="ARBA00024029"/>
    </source>
</evidence>
<dbReference type="PANTHER" id="PTHR35005:SF1">
    <property type="entry name" value="2-AMINO-5-FORMYLAMINO-6-RIBOSYLAMINOPYRIMIDIN-4(3H)-ONE 5'-MONOPHOSPHATE DEFORMYLASE"/>
    <property type="match status" value="1"/>
</dbReference>
<dbReference type="OrthoDB" id="9801445at2"/>
<dbReference type="PANTHER" id="PTHR35005">
    <property type="entry name" value="3-DEHYDRO-SCYLLO-INOSOSE HYDROLASE"/>
    <property type="match status" value="1"/>
</dbReference>
<comment type="similarity">
    <text evidence="5">Belongs to the creatininase superfamily.</text>
</comment>
<protein>
    <submittedName>
        <fullName evidence="6">Mycofactocin biosynthesis peptidyl-dipeptidase MftE</fullName>
    </submittedName>
</protein>
<evidence type="ECO:0000256" key="2">
    <source>
        <dbReference type="ARBA" id="ARBA00022723"/>
    </source>
</evidence>
<evidence type="ECO:0000313" key="6">
    <source>
        <dbReference type="EMBL" id="REK73267.1"/>
    </source>
</evidence>
<dbReference type="InterPro" id="IPR024087">
    <property type="entry name" value="Creatininase-like_sf"/>
</dbReference>
<dbReference type="GO" id="GO:0046872">
    <property type="term" value="F:metal ion binding"/>
    <property type="evidence" value="ECO:0007669"/>
    <property type="project" value="UniProtKB-KW"/>
</dbReference>
<organism evidence="6 7">
    <name type="scientific">Aeromicrobium endophyticum</name>
    <dbReference type="NCBI Taxonomy" id="2292704"/>
    <lineage>
        <taxon>Bacteria</taxon>
        <taxon>Bacillati</taxon>
        <taxon>Actinomycetota</taxon>
        <taxon>Actinomycetes</taxon>
        <taxon>Propionibacteriales</taxon>
        <taxon>Nocardioidaceae</taxon>
        <taxon>Aeromicrobium</taxon>
    </lineage>
</organism>
<evidence type="ECO:0000313" key="7">
    <source>
        <dbReference type="Proteomes" id="UP000265581"/>
    </source>
</evidence>
<keyword evidence="2" id="KW-0479">Metal-binding</keyword>
<evidence type="ECO:0000256" key="3">
    <source>
        <dbReference type="ARBA" id="ARBA00022801"/>
    </source>
</evidence>
<comment type="cofactor">
    <cofactor evidence="1">
        <name>Zn(2+)</name>
        <dbReference type="ChEBI" id="CHEBI:29105"/>
    </cofactor>
</comment>
<dbReference type="GO" id="GO:0016811">
    <property type="term" value="F:hydrolase activity, acting on carbon-nitrogen (but not peptide) bonds, in linear amides"/>
    <property type="evidence" value="ECO:0007669"/>
    <property type="project" value="TreeGrafter"/>
</dbReference>
<dbReference type="Proteomes" id="UP000265581">
    <property type="component" value="Unassembled WGS sequence"/>
</dbReference>
<dbReference type="GO" id="GO:0009231">
    <property type="term" value="P:riboflavin biosynthetic process"/>
    <property type="evidence" value="ECO:0007669"/>
    <property type="project" value="TreeGrafter"/>
</dbReference>
<dbReference type="AlphaFoldDB" id="A0A371PBJ5"/>
<sequence>MSRLADATWAELPDRPTVLVPVGSIEQHGPHLPLDTDTAIAEAVARGAADAVGGDVLVAPALSYGSSGEHQAFAGTCSIGTEVLQQVVVELVRSLRTWAGRIVLVNAHGGNLMALTAAVVQMRDEGHDVAWVPCATEDVDLHAGLTETSLMLHLRPGSVRLDRAEPGDTRPLGEILPLLMQGGVAAVSANGVLGDPTGASASRGAEVLATMIGQTVDALAAGVVDARGRIGLVERTP</sequence>
<comment type="caution">
    <text evidence="6">The sequence shown here is derived from an EMBL/GenBank/DDBJ whole genome shotgun (WGS) entry which is preliminary data.</text>
</comment>
<dbReference type="Pfam" id="PF02633">
    <property type="entry name" value="Creatininase"/>
    <property type="match status" value="1"/>
</dbReference>
<accession>A0A371PBJ5</accession>
<dbReference type="EMBL" id="QUBR01000001">
    <property type="protein sequence ID" value="REK73267.1"/>
    <property type="molecule type" value="Genomic_DNA"/>
</dbReference>
<evidence type="ECO:0000256" key="4">
    <source>
        <dbReference type="ARBA" id="ARBA00022833"/>
    </source>
</evidence>
<keyword evidence="3" id="KW-0378">Hydrolase</keyword>
<keyword evidence="7" id="KW-1185">Reference proteome</keyword>
<keyword evidence="4" id="KW-0862">Zinc</keyword>
<dbReference type="RefSeq" id="WP_119703380.1">
    <property type="nucleotide sequence ID" value="NZ_JBHSOI010000001.1"/>
</dbReference>
<gene>
    <name evidence="6" type="primary">mftE</name>
    <name evidence="6" type="ORF">DX116_06800</name>
</gene>
<dbReference type="InterPro" id="IPR023871">
    <property type="entry name" value="MftE"/>
</dbReference>
<dbReference type="Gene3D" id="3.40.50.10310">
    <property type="entry name" value="Creatininase"/>
    <property type="match status" value="1"/>
</dbReference>
<dbReference type="InterPro" id="IPR003785">
    <property type="entry name" value="Creatininase/forma_Hydrolase"/>
</dbReference>
<evidence type="ECO:0000256" key="1">
    <source>
        <dbReference type="ARBA" id="ARBA00001947"/>
    </source>
</evidence>
<reference evidence="6 7" key="1">
    <citation type="submission" date="2018-08" db="EMBL/GenBank/DDBJ databases">
        <title>Aeromicrobium sp. M2KJ-4, whole genome shotgun sequence.</title>
        <authorList>
            <person name="Tuo L."/>
        </authorList>
    </citation>
    <scope>NUCLEOTIDE SEQUENCE [LARGE SCALE GENOMIC DNA]</scope>
    <source>
        <strain evidence="6 7">M2KJ-4</strain>
    </source>
</reference>
<dbReference type="SUPFAM" id="SSF102215">
    <property type="entry name" value="Creatininase"/>
    <property type="match status" value="1"/>
</dbReference>
<proteinExistence type="inferred from homology"/>
<dbReference type="NCBIfam" id="TIGR03964">
    <property type="entry name" value="mycofact_creat"/>
    <property type="match status" value="1"/>
</dbReference>